<accession>K8EZY3</accession>
<sequence>MAWGKPTPRGVLGDNDENKRKEGDDENVMKSSVVSLIEKNDPTVRAITIFRGRNFTGARETTAVGLALEKNQFVKEFYSSGHEMTRETAEILGRSFSKMKSSLESICVGDERFGGGGGRGNNDDGGQKDDDADGDEDAFEVFLSYAKELDGLRKWDLENKGLTKKSLGKLSDAFQSEKFIRLEELILNRNESLSDRSRSSDDTSATTTNKAPTAMERLFQSGAIRQRVKTLEISDISLGEASISALAEELKGKCSLEVFKFTNGRLECFRLKELDDDDGVEEKKNESETDDTAADESEKKEKGKKKKEERDKATTAMMNELGEGFVNIKSLKRVTLDGTKVGAYELLKGISRAKRTNKSEKSNVVEISLANCALNDDNSKTNAVVGFLLSDFAESVEIVNLNGNALGDWKVAQLAGAIQGGFCQNMLEIDIGGNDLSDATILKRLLFGKTKIKRLSCFENVNLLKSKENVGKLFEDAETLSAGSSPCEYLDVGACGMELEELTLFAESIRKHKSAFVNLKTLVLGGNPGACALGDAFENELKLLKESMSSLDIAWKANDSGDIDKFK</sequence>
<proteinExistence type="predicted"/>
<evidence type="ECO:0000313" key="4">
    <source>
        <dbReference type="Proteomes" id="UP000198341"/>
    </source>
</evidence>
<feature type="region of interest" description="Disordered" evidence="2">
    <location>
        <begin position="111"/>
        <end position="133"/>
    </location>
</feature>
<dbReference type="RefSeq" id="XP_007510552.1">
    <property type="nucleotide sequence ID" value="XM_007510490.1"/>
</dbReference>
<evidence type="ECO:0000313" key="3">
    <source>
        <dbReference type="EMBL" id="CCO18085.1"/>
    </source>
</evidence>
<dbReference type="AlphaFoldDB" id="K8EZY3"/>
<dbReference type="OrthoDB" id="547042at2759"/>
<dbReference type="GO" id="GO:0005930">
    <property type="term" value="C:axoneme"/>
    <property type="evidence" value="ECO:0007669"/>
    <property type="project" value="UniProtKB-SubCell"/>
</dbReference>
<dbReference type="GeneID" id="19013431"/>
<evidence type="ECO:0000256" key="2">
    <source>
        <dbReference type="SAM" id="MobiDB-lite"/>
    </source>
</evidence>
<feature type="compositionally biased region" description="Basic and acidic residues" evidence="2">
    <location>
        <begin position="296"/>
        <end position="312"/>
    </location>
</feature>
<dbReference type="STRING" id="41875.K8EZY3"/>
<dbReference type="InterPro" id="IPR032675">
    <property type="entry name" value="LRR_dom_sf"/>
</dbReference>
<feature type="region of interest" description="Disordered" evidence="2">
    <location>
        <begin position="193"/>
        <end position="213"/>
    </location>
</feature>
<dbReference type="Gene3D" id="3.80.10.10">
    <property type="entry name" value="Ribonuclease Inhibitor"/>
    <property type="match status" value="2"/>
</dbReference>
<name>K8EZY3_9CHLO</name>
<reference evidence="3" key="1">
    <citation type="submission" date="2011-10" db="EMBL/GenBank/DDBJ databases">
        <authorList>
            <person name="Genoscope - CEA"/>
        </authorList>
    </citation>
    <scope>NUCLEOTIDE SEQUENCE [LARGE SCALE GENOMIC DNA]</scope>
    <source>
        <strain evidence="3">RCC 1105</strain>
    </source>
</reference>
<keyword evidence="4" id="KW-1185">Reference proteome</keyword>
<comment type="subcellular location">
    <subcellularLocation>
        <location evidence="1">Cytoplasm</location>
        <location evidence="1">Cytoskeleton</location>
        <location evidence="1">Cilium axoneme</location>
    </subcellularLocation>
</comment>
<feature type="region of interest" description="Disordered" evidence="2">
    <location>
        <begin position="1"/>
        <end position="29"/>
    </location>
</feature>
<dbReference type="EMBL" id="FO082269">
    <property type="protein sequence ID" value="CCO18085.1"/>
    <property type="molecule type" value="Genomic_DNA"/>
</dbReference>
<gene>
    <name evidence="3" type="ordered locus">Bathy10g03560</name>
</gene>
<protein>
    <submittedName>
        <fullName evidence="3">Uncharacterized protein</fullName>
    </submittedName>
</protein>
<dbReference type="KEGG" id="bpg:Bathy10g03560"/>
<dbReference type="Proteomes" id="UP000198341">
    <property type="component" value="Chromosome 10"/>
</dbReference>
<dbReference type="SUPFAM" id="SSF52047">
    <property type="entry name" value="RNI-like"/>
    <property type="match status" value="1"/>
</dbReference>
<feature type="region of interest" description="Disordered" evidence="2">
    <location>
        <begin position="277"/>
        <end position="312"/>
    </location>
</feature>
<evidence type="ECO:0000256" key="1">
    <source>
        <dbReference type="ARBA" id="ARBA00004430"/>
    </source>
</evidence>
<organism evidence="3 4">
    <name type="scientific">Bathycoccus prasinos</name>
    <dbReference type="NCBI Taxonomy" id="41875"/>
    <lineage>
        <taxon>Eukaryota</taxon>
        <taxon>Viridiplantae</taxon>
        <taxon>Chlorophyta</taxon>
        <taxon>Mamiellophyceae</taxon>
        <taxon>Mamiellales</taxon>
        <taxon>Bathycoccaceae</taxon>
        <taxon>Bathycoccus</taxon>
    </lineage>
</organism>